<gene>
    <name evidence="1" type="ORF">ASZ90_005471</name>
</gene>
<name>A0A0W8FWS4_9ZZZZ</name>
<dbReference type="InterPro" id="IPR013783">
    <property type="entry name" value="Ig-like_fold"/>
</dbReference>
<proteinExistence type="predicted"/>
<organism evidence="1">
    <name type="scientific">hydrocarbon metagenome</name>
    <dbReference type="NCBI Taxonomy" id="938273"/>
    <lineage>
        <taxon>unclassified sequences</taxon>
        <taxon>metagenomes</taxon>
        <taxon>ecological metagenomes</taxon>
    </lineage>
</organism>
<accession>A0A0W8FWS4</accession>
<evidence type="ECO:0008006" key="2">
    <source>
        <dbReference type="Google" id="ProtNLM"/>
    </source>
</evidence>
<dbReference type="AlphaFoldDB" id="A0A0W8FWS4"/>
<dbReference type="EMBL" id="LNQE01000830">
    <property type="protein sequence ID" value="KUG24707.1"/>
    <property type="molecule type" value="Genomic_DNA"/>
</dbReference>
<protein>
    <recommendedName>
        <fullName evidence="2">Fibronectin type-III domain-containing protein</fullName>
    </recommendedName>
</protein>
<sequence>MKLFKIYYILILLIISSISLNAGATIAEPGVTARSSGENVHITWQTLTENNVKHFVIERRTKDSSFLGIAVLLPESDKYYEFIDETAYKTAGTIYVYRVAIVDNDGSISHSNEAPVLHDNISSVKKTWGSIKALFR</sequence>
<dbReference type="Gene3D" id="2.60.40.10">
    <property type="entry name" value="Immunoglobulins"/>
    <property type="match status" value="1"/>
</dbReference>
<evidence type="ECO:0000313" key="1">
    <source>
        <dbReference type="EMBL" id="KUG24707.1"/>
    </source>
</evidence>
<reference evidence="1" key="1">
    <citation type="journal article" date="2015" name="Proc. Natl. Acad. Sci. U.S.A.">
        <title>Networks of energetic and metabolic interactions define dynamics in microbial communities.</title>
        <authorList>
            <person name="Embree M."/>
            <person name="Liu J.K."/>
            <person name="Al-Bassam M.M."/>
            <person name="Zengler K."/>
        </authorList>
    </citation>
    <scope>NUCLEOTIDE SEQUENCE</scope>
</reference>
<comment type="caution">
    <text evidence="1">The sequence shown here is derived from an EMBL/GenBank/DDBJ whole genome shotgun (WGS) entry which is preliminary data.</text>
</comment>